<reference evidence="7" key="1">
    <citation type="journal article" date="2024" name="IScience">
        <title>Strigolactones Initiate the Formation of Haustorium-like Structures in Castilleja.</title>
        <authorList>
            <person name="Buerger M."/>
            <person name="Peterson D."/>
            <person name="Chory J."/>
        </authorList>
    </citation>
    <scope>NUCLEOTIDE SEQUENCE [LARGE SCALE GENOMIC DNA]</scope>
</reference>
<evidence type="ECO:0000259" key="4">
    <source>
        <dbReference type="PROSITE" id="PS50280"/>
    </source>
</evidence>
<feature type="compositionally biased region" description="Acidic residues" evidence="3">
    <location>
        <begin position="91"/>
        <end position="105"/>
    </location>
</feature>
<dbReference type="InterPro" id="IPR018848">
    <property type="entry name" value="WIYLD_domain"/>
</dbReference>
<dbReference type="Gene3D" id="1.10.8.850">
    <property type="entry name" value="Histone-lysine N methyltransferase , C-terminal domain-like"/>
    <property type="match status" value="1"/>
</dbReference>
<feature type="region of interest" description="Disordered" evidence="3">
    <location>
        <begin position="69"/>
        <end position="221"/>
    </location>
</feature>
<feature type="compositionally biased region" description="Polar residues" evidence="3">
    <location>
        <begin position="169"/>
        <end position="182"/>
    </location>
</feature>
<dbReference type="PANTHER" id="PTHR46450:SF1">
    <property type="entry name" value="INACTIVE HISTONE-LYSINE N-METHYLTRANSFERASE SUVR1-RELATED"/>
    <property type="match status" value="1"/>
</dbReference>
<dbReference type="InterPro" id="IPR043017">
    <property type="entry name" value="WIYLD_dom_sf"/>
</dbReference>
<feature type="compositionally biased region" description="Polar residues" evidence="3">
    <location>
        <begin position="193"/>
        <end position="213"/>
    </location>
</feature>
<dbReference type="Pfam" id="PF05033">
    <property type="entry name" value="Pre-SET"/>
    <property type="match status" value="1"/>
</dbReference>
<dbReference type="SUPFAM" id="SSF82199">
    <property type="entry name" value="SET domain"/>
    <property type="match status" value="1"/>
</dbReference>
<keyword evidence="2" id="KW-0158">Chromosome</keyword>
<dbReference type="Pfam" id="PF10440">
    <property type="entry name" value="WIYLD"/>
    <property type="match status" value="1"/>
</dbReference>
<dbReference type="InterPro" id="IPR025776">
    <property type="entry name" value="SUVR4/1/2"/>
</dbReference>
<dbReference type="InterPro" id="IPR007728">
    <property type="entry name" value="Pre-SET_dom"/>
</dbReference>
<proteinExistence type="predicted"/>
<evidence type="ECO:0000256" key="2">
    <source>
        <dbReference type="ARBA" id="ARBA00022454"/>
    </source>
</evidence>
<dbReference type="PROSITE" id="PS50280">
    <property type="entry name" value="SET"/>
    <property type="match status" value="1"/>
</dbReference>
<dbReference type="AlphaFoldDB" id="A0ABD3BV27"/>
<dbReference type="SMART" id="SM00317">
    <property type="entry name" value="SET"/>
    <property type="match status" value="1"/>
</dbReference>
<dbReference type="PROSITE" id="PS50867">
    <property type="entry name" value="PRE_SET"/>
    <property type="match status" value="1"/>
</dbReference>
<dbReference type="GO" id="GO:0005694">
    <property type="term" value="C:chromosome"/>
    <property type="evidence" value="ECO:0007669"/>
    <property type="project" value="UniProtKB-SubCell"/>
</dbReference>
<feature type="domain" description="SET" evidence="4">
    <location>
        <begin position="610"/>
        <end position="743"/>
    </location>
</feature>
<dbReference type="Pfam" id="PF00856">
    <property type="entry name" value="SET"/>
    <property type="match status" value="1"/>
</dbReference>
<keyword evidence="7" id="KW-1185">Reference proteome</keyword>
<feature type="domain" description="Pre-SET" evidence="5">
    <location>
        <begin position="502"/>
        <end position="607"/>
    </location>
</feature>
<dbReference type="PROSITE" id="PS51580">
    <property type="entry name" value="SAM_MT43_3"/>
    <property type="match status" value="1"/>
</dbReference>
<protein>
    <submittedName>
        <fullName evidence="6">Uncharacterized protein</fullName>
    </submittedName>
</protein>
<feature type="compositionally biased region" description="Basic and acidic residues" evidence="3">
    <location>
        <begin position="69"/>
        <end position="90"/>
    </location>
</feature>
<organism evidence="6 7">
    <name type="scientific">Castilleja foliolosa</name>
    <dbReference type="NCBI Taxonomy" id="1961234"/>
    <lineage>
        <taxon>Eukaryota</taxon>
        <taxon>Viridiplantae</taxon>
        <taxon>Streptophyta</taxon>
        <taxon>Embryophyta</taxon>
        <taxon>Tracheophyta</taxon>
        <taxon>Spermatophyta</taxon>
        <taxon>Magnoliopsida</taxon>
        <taxon>eudicotyledons</taxon>
        <taxon>Gunneridae</taxon>
        <taxon>Pentapetalae</taxon>
        <taxon>asterids</taxon>
        <taxon>lamiids</taxon>
        <taxon>Lamiales</taxon>
        <taxon>Orobanchaceae</taxon>
        <taxon>Pedicularideae</taxon>
        <taxon>Castillejinae</taxon>
        <taxon>Castilleja</taxon>
    </lineage>
</organism>
<dbReference type="CDD" id="cd10538">
    <property type="entry name" value="SET_SETDB-like"/>
    <property type="match status" value="1"/>
</dbReference>
<comment type="subcellular location">
    <subcellularLocation>
        <location evidence="1">Chromosome</location>
    </subcellularLocation>
</comment>
<accession>A0ABD3BV27</accession>
<evidence type="ECO:0000313" key="6">
    <source>
        <dbReference type="EMBL" id="KAL3620560.1"/>
    </source>
</evidence>
<dbReference type="PANTHER" id="PTHR46450">
    <property type="entry name" value="INACTIVE HISTONE-LYSINE N-METHYLTRANSFERASE SUVR1-RELATED"/>
    <property type="match status" value="1"/>
</dbReference>
<dbReference type="InterPro" id="IPR046341">
    <property type="entry name" value="SET_dom_sf"/>
</dbReference>
<comment type="caution">
    <text evidence="6">The sequence shown here is derived from an EMBL/GenBank/DDBJ whole genome shotgun (WGS) entry which is preliminary data.</text>
</comment>
<evidence type="ECO:0000259" key="5">
    <source>
        <dbReference type="PROSITE" id="PS50867"/>
    </source>
</evidence>
<sequence length="772" mass="85609">MSNKETKAKVAKAVDAMKSIGIPSDKVKPVLKDLLKLYDRNWAYIEAENYRALADAIFERAESEALDLSKENNVDSEGADHSKKIVHNENEDYMDEEAQAAEEELDRPLKRLRRKHQDGQGSSLNAPEISVPKMLLITPKEEPNDLPETRLPNPRDCKRKGMQPASEGCNLNQTSGSHSHPTNVRDRGKGFVSPQTTPSMEKSSSPETETNAESPAILTGKRNIVDASHASKDEPFTDDKALSPVPLAVIYSDKSNGGNPSSGCSTVTEHKRSVSLSVNENDITDGTASNEPRTKEELEMETSLPFGEVKISLSCDLALGRPDFHIPSFEAVLRLLEEKCLTKYKISDPNFSAMNLLKDMCQGFLELGSDLSSEPPSSTNTTSAVDLLNKSSETGSCISGSHLKKMNSGHDSPETNLEKEESCAEGMNLSLVVYEQPNVTPEKIKSTQDVFDIANGHENVVITLANEVNDEGPPSFYYLPKNAVFRNAHANFTLSRIGNNSCCSTCSGDCLSLSSSEPCACTHLSGGEFAYTPGGLLKEDFLEECISMNRDPKEHGQFFCKECPQERAKGAVIIEPCKGHTMRKFIKECWWKCGCDLHCGNRVVQRGISCNLQVFMTEGKGWGLRTLVDLPKGAFVCEYVGEILTNSELYDRVLRCPEGGKHSYPVILDADWGAEGVLKDKEALCLDAAYYGNVGRFINHRCYDSNLVQIPVEVETPDHNYYHHAFFTTRKVNAMEELTWDYGIDFYDHDNPIKAFHCQCGSKLCRYIERLK</sequence>
<dbReference type="Gene3D" id="2.170.270.10">
    <property type="entry name" value="SET domain"/>
    <property type="match status" value="1"/>
</dbReference>
<dbReference type="Proteomes" id="UP001632038">
    <property type="component" value="Unassembled WGS sequence"/>
</dbReference>
<name>A0ABD3BV27_9LAMI</name>
<evidence type="ECO:0000313" key="7">
    <source>
        <dbReference type="Proteomes" id="UP001632038"/>
    </source>
</evidence>
<dbReference type="InterPro" id="IPR001214">
    <property type="entry name" value="SET_dom"/>
</dbReference>
<evidence type="ECO:0000256" key="3">
    <source>
        <dbReference type="SAM" id="MobiDB-lite"/>
    </source>
</evidence>
<evidence type="ECO:0000256" key="1">
    <source>
        <dbReference type="ARBA" id="ARBA00004286"/>
    </source>
</evidence>
<dbReference type="SMART" id="SM00468">
    <property type="entry name" value="PreSET"/>
    <property type="match status" value="1"/>
</dbReference>
<gene>
    <name evidence="6" type="ORF">CASFOL_035472</name>
</gene>
<dbReference type="EMBL" id="JAVIJP010000066">
    <property type="protein sequence ID" value="KAL3620560.1"/>
    <property type="molecule type" value="Genomic_DNA"/>
</dbReference>